<dbReference type="InterPro" id="IPR017452">
    <property type="entry name" value="GPCR_Rhodpsn_7TM"/>
</dbReference>
<feature type="transmembrane region" description="Helical" evidence="9">
    <location>
        <begin position="109"/>
        <end position="138"/>
    </location>
</feature>
<protein>
    <recommendedName>
        <fullName evidence="10">G-protein coupled receptors family 1 profile domain-containing protein</fullName>
    </recommendedName>
</protein>
<feature type="transmembrane region" description="Helical" evidence="9">
    <location>
        <begin position="150"/>
        <end position="172"/>
    </location>
</feature>
<dbReference type="HOGENOM" id="CLU_009579_6_0_1"/>
<evidence type="ECO:0000313" key="12">
    <source>
        <dbReference type="Proteomes" id="UP000001593"/>
    </source>
</evidence>
<dbReference type="PRINTS" id="PR00237">
    <property type="entry name" value="GPCRRHODOPSN"/>
</dbReference>
<dbReference type="PROSITE" id="PS00237">
    <property type="entry name" value="G_PROTEIN_RECEP_F1_1"/>
    <property type="match status" value="1"/>
</dbReference>
<evidence type="ECO:0000256" key="4">
    <source>
        <dbReference type="ARBA" id="ARBA00023040"/>
    </source>
</evidence>
<dbReference type="GO" id="GO:0004930">
    <property type="term" value="F:G protein-coupled receptor activity"/>
    <property type="evidence" value="ECO:0007669"/>
    <property type="project" value="UniProtKB-KW"/>
</dbReference>
<dbReference type="OMA" id="CINMEYK"/>
<feature type="transmembrane region" description="Helical" evidence="9">
    <location>
        <begin position="271"/>
        <end position="287"/>
    </location>
</feature>
<keyword evidence="12" id="KW-1185">Reference proteome</keyword>
<sequence length="371" mass="41755">MEEARMNSTNFTFPWNHTFEEIASCWVYSPASKQANTIYLSVLLVFGIPANLLVVFVVCAKRVPRRSVNTLIANMAISDILTLIIRADARFHAMRASGNLLLWFTGDGIASVVLCKVYFWILHSIPFVSLFTLLVISLERYRAVSSIRRVLAIPRCVMVSLIAASWVVPGFLHAYELEALNVFTHMGISFCVFNSEKGTFALSIARFVVVAISSAIIIFLNVTIVKKLRTSQVSSNLPAAQLEKRLQLFNSVIKIIITSLVLFLMSILPKFIFTFYVFIYVFIFKIPHHQNECLVHIFLSVCNLLVILNSVISPLIYFLFLNDFSNSLKFIKCGKSAVMAPKFSLEARDNEAFEKCSQFATNTTATGAERQ</sequence>
<dbReference type="InterPro" id="IPR000276">
    <property type="entry name" value="GPCR_Rhodpsn"/>
</dbReference>
<reference evidence="11 12" key="1">
    <citation type="journal article" date="2007" name="Science">
        <title>Sea anemone genome reveals ancestral eumetazoan gene repertoire and genomic organization.</title>
        <authorList>
            <person name="Putnam N.H."/>
            <person name="Srivastava M."/>
            <person name="Hellsten U."/>
            <person name="Dirks B."/>
            <person name="Chapman J."/>
            <person name="Salamov A."/>
            <person name="Terry A."/>
            <person name="Shapiro H."/>
            <person name="Lindquist E."/>
            <person name="Kapitonov V.V."/>
            <person name="Jurka J."/>
            <person name="Genikhovich G."/>
            <person name="Grigoriev I.V."/>
            <person name="Lucas S.M."/>
            <person name="Steele R.E."/>
            <person name="Finnerty J.R."/>
            <person name="Technau U."/>
            <person name="Martindale M.Q."/>
            <person name="Rokhsar D.S."/>
        </authorList>
    </citation>
    <scope>NUCLEOTIDE SEQUENCE [LARGE SCALE GENOMIC DNA]</scope>
    <source>
        <strain evidence="12">CH2 X CH6</strain>
    </source>
</reference>
<keyword evidence="2 8" id="KW-0812">Transmembrane</keyword>
<name>A7SK68_NEMVE</name>
<evidence type="ECO:0000256" key="7">
    <source>
        <dbReference type="ARBA" id="ARBA00023224"/>
    </source>
</evidence>
<evidence type="ECO:0000256" key="3">
    <source>
        <dbReference type="ARBA" id="ARBA00022989"/>
    </source>
</evidence>
<evidence type="ECO:0000256" key="1">
    <source>
        <dbReference type="ARBA" id="ARBA00004141"/>
    </source>
</evidence>
<dbReference type="KEGG" id="nve:5507306"/>
<dbReference type="FunCoup" id="A7SK68">
    <property type="interactions" value="11"/>
</dbReference>
<dbReference type="Gene3D" id="1.20.1070.10">
    <property type="entry name" value="Rhodopsin 7-helix transmembrane proteins"/>
    <property type="match status" value="1"/>
</dbReference>
<gene>
    <name evidence="11" type="ORF">NEMVEDRAFT_v1g213542</name>
</gene>
<organism evidence="11 12">
    <name type="scientific">Nematostella vectensis</name>
    <name type="common">Starlet sea anemone</name>
    <dbReference type="NCBI Taxonomy" id="45351"/>
    <lineage>
        <taxon>Eukaryota</taxon>
        <taxon>Metazoa</taxon>
        <taxon>Cnidaria</taxon>
        <taxon>Anthozoa</taxon>
        <taxon>Hexacorallia</taxon>
        <taxon>Actiniaria</taxon>
        <taxon>Edwardsiidae</taxon>
        <taxon>Nematostella</taxon>
    </lineage>
</organism>
<dbReference type="GO" id="GO:0016020">
    <property type="term" value="C:membrane"/>
    <property type="evidence" value="ECO:0007669"/>
    <property type="project" value="UniProtKB-SubCell"/>
</dbReference>
<dbReference type="Proteomes" id="UP000001593">
    <property type="component" value="Unassembled WGS sequence"/>
</dbReference>
<dbReference type="EMBL" id="DS469684">
    <property type="protein sequence ID" value="EDO35890.1"/>
    <property type="molecule type" value="Genomic_DNA"/>
</dbReference>
<feature type="domain" description="G-protein coupled receptors family 1 profile" evidence="10">
    <location>
        <begin position="50"/>
        <end position="317"/>
    </location>
</feature>
<comment type="subcellular location">
    <subcellularLocation>
        <location evidence="1">Membrane</location>
        <topology evidence="1">Multi-pass membrane protein</topology>
    </subcellularLocation>
</comment>
<evidence type="ECO:0000256" key="8">
    <source>
        <dbReference type="RuleBase" id="RU000688"/>
    </source>
</evidence>
<comment type="similarity">
    <text evidence="8">Belongs to the G-protein coupled receptor 1 family.</text>
</comment>
<keyword evidence="6 8" id="KW-0675">Receptor</keyword>
<evidence type="ECO:0000256" key="9">
    <source>
        <dbReference type="SAM" id="Phobius"/>
    </source>
</evidence>
<feature type="transmembrane region" description="Helical" evidence="9">
    <location>
        <begin position="204"/>
        <end position="225"/>
    </location>
</feature>
<dbReference type="PANTHER" id="PTHR45695">
    <property type="entry name" value="LEUCOKININ RECEPTOR-RELATED"/>
    <property type="match status" value="1"/>
</dbReference>
<feature type="transmembrane region" description="Helical" evidence="9">
    <location>
        <begin position="294"/>
        <end position="320"/>
    </location>
</feature>
<dbReference type="CDD" id="cd00637">
    <property type="entry name" value="7tm_classA_rhodopsin-like"/>
    <property type="match status" value="1"/>
</dbReference>
<evidence type="ECO:0000313" key="11">
    <source>
        <dbReference type="EMBL" id="EDO35890.1"/>
    </source>
</evidence>
<proteinExistence type="inferred from homology"/>
<keyword evidence="7 8" id="KW-0807">Transducer</keyword>
<dbReference type="InParanoid" id="A7SK68"/>
<keyword evidence="4 8" id="KW-0297">G-protein coupled receptor</keyword>
<evidence type="ECO:0000256" key="6">
    <source>
        <dbReference type="ARBA" id="ARBA00023170"/>
    </source>
</evidence>
<accession>A7SK68</accession>
<dbReference type="AlphaFoldDB" id="A7SK68"/>
<evidence type="ECO:0000259" key="10">
    <source>
        <dbReference type="PROSITE" id="PS50262"/>
    </source>
</evidence>
<keyword evidence="5 9" id="KW-0472">Membrane</keyword>
<dbReference type="PANTHER" id="PTHR45695:SF9">
    <property type="entry name" value="LEUCOKININ RECEPTOR"/>
    <property type="match status" value="1"/>
</dbReference>
<keyword evidence="3 9" id="KW-1133">Transmembrane helix</keyword>
<feature type="transmembrane region" description="Helical" evidence="9">
    <location>
        <begin position="38"/>
        <end position="59"/>
    </location>
</feature>
<dbReference type="PhylomeDB" id="A7SK68"/>
<dbReference type="Pfam" id="PF00001">
    <property type="entry name" value="7tm_1"/>
    <property type="match status" value="1"/>
</dbReference>
<dbReference type="SUPFAM" id="SSF81321">
    <property type="entry name" value="Family A G protein-coupled receptor-like"/>
    <property type="match status" value="1"/>
</dbReference>
<evidence type="ECO:0000256" key="5">
    <source>
        <dbReference type="ARBA" id="ARBA00023136"/>
    </source>
</evidence>
<evidence type="ECO:0000256" key="2">
    <source>
        <dbReference type="ARBA" id="ARBA00022692"/>
    </source>
</evidence>
<dbReference type="PROSITE" id="PS50262">
    <property type="entry name" value="G_PROTEIN_RECEP_F1_2"/>
    <property type="match status" value="1"/>
</dbReference>